<evidence type="ECO:0000313" key="4">
    <source>
        <dbReference type="Proteomes" id="UP000320333"/>
    </source>
</evidence>
<gene>
    <name evidence="3" type="ORF">CcCBS67573_g01937</name>
</gene>
<proteinExistence type="inferred from homology"/>
<evidence type="ECO:0008006" key="5">
    <source>
        <dbReference type="Google" id="ProtNLM"/>
    </source>
</evidence>
<dbReference type="PANTHER" id="PTHR32470:SF2">
    <property type="entry name" value="NADH DEHYDROGENASE [UBIQUINONE] 1 ALPHA SUBCOMPLEX ASSEMBLY FACTOR 2"/>
    <property type="match status" value="1"/>
</dbReference>
<dbReference type="InterPro" id="IPR007763">
    <property type="entry name" value="NDUFA12"/>
</dbReference>
<dbReference type="Pfam" id="PF05071">
    <property type="entry name" value="NDUFA12"/>
    <property type="match status" value="1"/>
</dbReference>
<evidence type="ECO:0000256" key="2">
    <source>
        <dbReference type="SAM" id="MobiDB-lite"/>
    </source>
</evidence>
<dbReference type="GO" id="GO:0032981">
    <property type="term" value="P:mitochondrial respiratory chain complex I assembly"/>
    <property type="evidence" value="ECO:0007669"/>
    <property type="project" value="TreeGrafter"/>
</dbReference>
<accession>A0A507FM70</accession>
<evidence type="ECO:0000256" key="1">
    <source>
        <dbReference type="ARBA" id="ARBA00007355"/>
    </source>
</evidence>
<name>A0A507FM70_9FUNG</name>
<dbReference type="GO" id="GO:0005739">
    <property type="term" value="C:mitochondrion"/>
    <property type="evidence" value="ECO:0007669"/>
    <property type="project" value="TreeGrafter"/>
</dbReference>
<comment type="similarity">
    <text evidence="1">Belongs to the complex I NDUFA12 subunit family.</text>
</comment>
<dbReference type="STRING" id="246404.A0A507FM70"/>
<keyword evidence="4" id="KW-1185">Reference proteome</keyword>
<feature type="compositionally biased region" description="Low complexity" evidence="2">
    <location>
        <begin position="127"/>
        <end position="136"/>
    </location>
</feature>
<comment type="caution">
    <text evidence="3">The sequence shown here is derived from an EMBL/GenBank/DDBJ whole genome shotgun (WGS) entry which is preliminary data.</text>
</comment>
<evidence type="ECO:0000313" key="3">
    <source>
        <dbReference type="EMBL" id="TPX76810.1"/>
    </source>
</evidence>
<feature type="region of interest" description="Disordered" evidence="2">
    <location>
        <begin position="127"/>
        <end position="149"/>
    </location>
</feature>
<dbReference type="InterPro" id="IPR052618">
    <property type="entry name" value="ComplexI_NDUFA12"/>
</dbReference>
<organism evidence="3 4">
    <name type="scientific">Chytriomyces confervae</name>
    <dbReference type="NCBI Taxonomy" id="246404"/>
    <lineage>
        <taxon>Eukaryota</taxon>
        <taxon>Fungi</taxon>
        <taxon>Fungi incertae sedis</taxon>
        <taxon>Chytridiomycota</taxon>
        <taxon>Chytridiomycota incertae sedis</taxon>
        <taxon>Chytridiomycetes</taxon>
        <taxon>Chytridiales</taxon>
        <taxon>Chytriomycetaceae</taxon>
        <taxon>Chytriomyces</taxon>
    </lineage>
</organism>
<dbReference type="Proteomes" id="UP000320333">
    <property type="component" value="Unassembled WGS sequence"/>
</dbReference>
<dbReference type="EMBL" id="QEAP01000036">
    <property type="protein sequence ID" value="TPX76810.1"/>
    <property type="molecule type" value="Genomic_DNA"/>
</dbReference>
<dbReference type="GO" id="GO:0045271">
    <property type="term" value="C:respiratory chain complex I"/>
    <property type="evidence" value="ECO:0007669"/>
    <property type="project" value="InterPro"/>
</dbReference>
<reference evidence="3 4" key="1">
    <citation type="journal article" date="2019" name="Sci. Rep.">
        <title>Comparative genomics of chytrid fungi reveal insights into the obligate biotrophic and pathogenic lifestyle of Synchytrium endobioticum.</title>
        <authorList>
            <person name="van de Vossenberg B.T.L.H."/>
            <person name="Warris S."/>
            <person name="Nguyen H.D.T."/>
            <person name="van Gent-Pelzer M.P.E."/>
            <person name="Joly D.L."/>
            <person name="van de Geest H.C."/>
            <person name="Bonants P.J.M."/>
            <person name="Smith D.S."/>
            <person name="Levesque C.A."/>
            <person name="van der Lee T.A.J."/>
        </authorList>
    </citation>
    <scope>NUCLEOTIDE SEQUENCE [LARGE SCALE GENOMIC DNA]</scope>
    <source>
        <strain evidence="3 4">CBS 675.73</strain>
    </source>
</reference>
<sequence>MVLRRLHLIWRALPLPWRSARLVGSDPQREFLFFEAPPMREGSLSRTRRSVEYLNGKQEDYTGDQIPVQWMAWLRHTRTDPPTHEEIIQADEQRMRIQQLALMIEEKDRLAVLATREAQAKLLAEAKANAAQQLDAGPQTWSPAPKPRT</sequence>
<dbReference type="OrthoDB" id="10255576at2759"/>
<protein>
    <recommendedName>
        <fullName evidence="5">NADH dehydrogenase [ubiquinone] 1 alpha subcomplex subunit</fullName>
    </recommendedName>
</protein>
<dbReference type="AlphaFoldDB" id="A0A507FM70"/>
<dbReference type="PANTHER" id="PTHR32470">
    <property type="entry name" value="ADH DEHYDROGENASE [UBIQUINONE] 1 ALPHA SUBCOMPLEX ASSEMBLY FACTOR 2"/>
    <property type="match status" value="1"/>
</dbReference>